<gene>
    <name evidence="8" type="ORF">UFOPK1537_00481</name>
</gene>
<dbReference type="InterPro" id="IPR036095">
    <property type="entry name" value="PTS_EIIB-like_sf"/>
</dbReference>
<evidence type="ECO:0000256" key="2">
    <source>
        <dbReference type="ARBA" id="ARBA00022553"/>
    </source>
</evidence>
<evidence type="ECO:0000259" key="7">
    <source>
        <dbReference type="PROSITE" id="PS51099"/>
    </source>
</evidence>
<dbReference type="PROSITE" id="PS51099">
    <property type="entry name" value="PTS_EIIB_TYPE_2"/>
    <property type="match status" value="1"/>
</dbReference>
<dbReference type="GO" id="GO:0016301">
    <property type="term" value="F:kinase activity"/>
    <property type="evidence" value="ECO:0007669"/>
    <property type="project" value="UniProtKB-KW"/>
</dbReference>
<reference evidence="8" key="1">
    <citation type="submission" date="2020-05" db="EMBL/GenBank/DDBJ databases">
        <authorList>
            <person name="Chiriac C."/>
            <person name="Salcher M."/>
            <person name="Ghai R."/>
            <person name="Kavagutti S V."/>
        </authorList>
    </citation>
    <scope>NUCLEOTIDE SEQUENCE</scope>
</reference>
<protein>
    <submittedName>
        <fullName evidence="8">Unannotated protein</fullName>
    </submittedName>
</protein>
<evidence type="ECO:0000256" key="5">
    <source>
        <dbReference type="ARBA" id="ARBA00022683"/>
    </source>
</evidence>
<dbReference type="GO" id="GO:0090563">
    <property type="term" value="F:protein-phosphocysteine-sugar phosphotransferase activity"/>
    <property type="evidence" value="ECO:0007669"/>
    <property type="project" value="TreeGrafter"/>
</dbReference>
<feature type="domain" description="PTS EIIB type-2" evidence="7">
    <location>
        <begin position="10"/>
        <end position="100"/>
    </location>
</feature>
<evidence type="ECO:0000256" key="1">
    <source>
        <dbReference type="ARBA" id="ARBA00022448"/>
    </source>
</evidence>
<dbReference type="InterPro" id="IPR003501">
    <property type="entry name" value="PTS_EIIB_2/3"/>
</dbReference>
<dbReference type="PANTHER" id="PTHR30181:SF3">
    <property type="entry name" value="MULTIPHOSPHORYL TRANSFER PROTEIN"/>
    <property type="match status" value="1"/>
</dbReference>
<dbReference type="SUPFAM" id="SSF52794">
    <property type="entry name" value="PTS system IIB component-like"/>
    <property type="match status" value="1"/>
</dbReference>
<dbReference type="GO" id="GO:0008982">
    <property type="term" value="F:protein-N(PI)-phosphohistidine-sugar phosphotransferase activity"/>
    <property type="evidence" value="ECO:0007669"/>
    <property type="project" value="InterPro"/>
</dbReference>
<evidence type="ECO:0000313" key="8">
    <source>
        <dbReference type="EMBL" id="CAB4553711.1"/>
    </source>
</evidence>
<keyword evidence="6" id="KW-0418">Kinase</keyword>
<keyword evidence="4" id="KW-0808">Transferase</keyword>
<proteinExistence type="predicted"/>
<dbReference type="PANTHER" id="PTHR30181">
    <property type="entry name" value="MANNITOL PERMEASE IIC COMPONENT"/>
    <property type="match status" value="1"/>
</dbReference>
<evidence type="ECO:0000256" key="3">
    <source>
        <dbReference type="ARBA" id="ARBA00022597"/>
    </source>
</evidence>
<dbReference type="GO" id="GO:0009401">
    <property type="term" value="P:phosphoenolpyruvate-dependent sugar phosphotransferase system"/>
    <property type="evidence" value="ECO:0007669"/>
    <property type="project" value="UniProtKB-KW"/>
</dbReference>
<keyword evidence="1" id="KW-0813">Transport</keyword>
<dbReference type="GO" id="GO:0005886">
    <property type="term" value="C:plasma membrane"/>
    <property type="evidence" value="ECO:0007669"/>
    <property type="project" value="TreeGrafter"/>
</dbReference>
<dbReference type="Pfam" id="PF02302">
    <property type="entry name" value="PTS_IIB"/>
    <property type="match status" value="1"/>
</dbReference>
<dbReference type="InterPro" id="IPR050893">
    <property type="entry name" value="Sugar_PTS"/>
</dbReference>
<organism evidence="8">
    <name type="scientific">freshwater metagenome</name>
    <dbReference type="NCBI Taxonomy" id="449393"/>
    <lineage>
        <taxon>unclassified sequences</taxon>
        <taxon>metagenomes</taxon>
        <taxon>ecological metagenomes</taxon>
    </lineage>
</organism>
<sequence length="104" mass="11170">MTSISGANVKRLVIACEAGMGSSVMIAKQLAKTLKAHDVVVTHSPVNQLEDQDPDLVLCHRGLGQRAKQAMPNTTVVVFDMFLGDPRIQSVVNAILEGELISDE</sequence>
<name>A0A6J6CQM9_9ZZZZ</name>
<accession>A0A6J6CQM9</accession>
<dbReference type="Gene3D" id="3.40.50.2300">
    <property type="match status" value="1"/>
</dbReference>
<dbReference type="EMBL" id="CAEZSX010000058">
    <property type="protein sequence ID" value="CAB4553711.1"/>
    <property type="molecule type" value="Genomic_DNA"/>
</dbReference>
<evidence type="ECO:0000256" key="6">
    <source>
        <dbReference type="ARBA" id="ARBA00022777"/>
    </source>
</evidence>
<dbReference type="InterPro" id="IPR013011">
    <property type="entry name" value="PTS_EIIB_2"/>
</dbReference>
<keyword evidence="2" id="KW-0597">Phosphoprotein</keyword>
<keyword evidence="3" id="KW-0762">Sugar transport</keyword>
<keyword evidence="5" id="KW-0598">Phosphotransferase system</keyword>
<evidence type="ECO:0000256" key="4">
    <source>
        <dbReference type="ARBA" id="ARBA00022679"/>
    </source>
</evidence>
<dbReference type="AlphaFoldDB" id="A0A6J6CQM9"/>